<name>A0AAU7ZMK9_9BACT</name>
<reference evidence="1" key="1">
    <citation type="submission" date="2023-08" db="EMBL/GenBank/DDBJ databases">
        <authorList>
            <person name="Messyasz A."/>
            <person name="Mannisto M.K."/>
            <person name="Kerkhof L.J."/>
            <person name="Haggblom M."/>
        </authorList>
    </citation>
    <scope>NUCLEOTIDE SEQUENCE</scope>
    <source>
        <strain evidence="1">X5P6</strain>
    </source>
</reference>
<reference evidence="1" key="2">
    <citation type="journal article" date="2024" name="Environ. Microbiol.">
        <title>Genome analysis and description of Tunturibacter gen. nov. expands the diversity of Terriglobia in tundra soils.</title>
        <authorList>
            <person name="Messyasz A."/>
            <person name="Mannisto M.K."/>
            <person name="Kerkhof L.J."/>
            <person name="Haggblom M.M."/>
        </authorList>
    </citation>
    <scope>NUCLEOTIDE SEQUENCE</scope>
    <source>
        <strain evidence="1">X5P6</strain>
    </source>
</reference>
<organism evidence="1">
    <name type="scientific">Tunturiibacter psychrotolerans</name>
    <dbReference type="NCBI Taxonomy" id="3069686"/>
    <lineage>
        <taxon>Bacteria</taxon>
        <taxon>Pseudomonadati</taxon>
        <taxon>Acidobacteriota</taxon>
        <taxon>Terriglobia</taxon>
        <taxon>Terriglobales</taxon>
        <taxon>Acidobacteriaceae</taxon>
        <taxon>Tunturiibacter</taxon>
    </lineage>
</organism>
<proteinExistence type="predicted"/>
<dbReference type="EMBL" id="CP132942">
    <property type="protein sequence ID" value="XCB32267.1"/>
    <property type="molecule type" value="Genomic_DNA"/>
</dbReference>
<protein>
    <recommendedName>
        <fullName evidence="2">GNAT family N-acetyltransferase</fullName>
    </recommendedName>
</protein>
<sequence>MKLIRAESLNDSSLLIDALEDLALRGKDDPTFLCRNASSRRLNELTA</sequence>
<dbReference type="RefSeq" id="WP_353063112.1">
    <property type="nucleotide sequence ID" value="NZ_CP132942.1"/>
</dbReference>
<evidence type="ECO:0008006" key="2">
    <source>
        <dbReference type="Google" id="ProtNLM"/>
    </source>
</evidence>
<dbReference type="AlphaFoldDB" id="A0AAU7ZMK9"/>
<evidence type="ECO:0000313" key="1">
    <source>
        <dbReference type="EMBL" id="XCB32267.1"/>
    </source>
</evidence>
<dbReference type="KEGG" id="tpsc:RBB77_17730"/>
<accession>A0AAU7ZMK9</accession>
<gene>
    <name evidence="1" type="ORF">RBB77_17730</name>
</gene>